<proteinExistence type="predicted"/>
<reference evidence="3" key="2">
    <citation type="submission" date="2015-01" db="EMBL/GenBank/DDBJ databases">
        <title>Evolutionary Origins and Diversification of the Mycorrhizal Mutualists.</title>
        <authorList>
            <consortium name="DOE Joint Genome Institute"/>
            <consortium name="Mycorrhizal Genomics Consortium"/>
            <person name="Kohler A."/>
            <person name="Kuo A."/>
            <person name="Nagy L.G."/>
            <person name="Floudas D."/>
            <person name="Copeland A."/>
            <person name="Barry K.W."/>
            <person name="Cichocki N."/>
            <person name="Veneault-Fourrey C."/>
            <person name="LaButti K."/>
            <person name="Lindquist E.A."/>
            <person name="Lipzen A."/>
            <person name="Lundell T."/>
            <person name="Morin E."/>
            <person name="Murat C."/>
            <person name="Riley R."/>
            <person name="Ohm R."/>
            <person name="Sun H."/>
            <person name="Tunlid A."/>
            <person name="Henrissat B."/>
            <person name="Grigoriev I.V."/>
            <person name="Hibbett D.S."/>
            <person name="Martin F."/>
        </authorList>
    </citation>
    <scope>NUCLEOTIDE SEQUENCE [LARGE SCALE GENOMIC DNA]</scope>
    <source>
        <strain evidence="3">MUT 4182</strain>
    </source>
</reference>
<sequence>MSSPPPGHGSTSRATATSARPRTHPQTQSCPHLHRCGYFFPSQVVCHLNHLHAYDTSTRALHPYPQPSYS</sequence>
<reference evidence="2 3" key="1">
    <citation type="submission" date="2014-04" db="EMBL/GenBank/DDBJ databases">
        <authorList>
            <consortium name="DOE Joint Genome Institute"/>
            <person name="Kuo A."/>
            <person name="Girlanda M."/>
            <person name="Perotto S."/>
            <person name="Kohler A."/>
            <person name="Nagy L.G."/>
            <person name="Floudas D."/>
            <person name="Copeland A."/>
            <person name="Barry K.W."/>
            <person name="Cichocki N."/>
            <person name="Veneault-Fourrey C."/>
            <person name="LaButti K."/>
            <person name="Lindquist E.A."/>
            <person name="Lipzen A."/>
            <person name="Lundell T."/>
            <person name="Morin E."/>
            <person name="Murat C."/>
            <person name="Sun H."/>
            <person name="Tunlid A."/>
            <person name="Henrissat B."/>
            <person name="Grigoriev I.V."/>
            <person name="Hibbett D.S."/>
            <person name="Martin F."/>
            <person name="Nordberg H.P."/>
            <person name="Cantor M.N."/>
            <person name="Hua S.X."/>
        </authorList>
    </citation>
    <scope>NUCLEOTIDE SEQUENCE [LARGE SCALE GENOMIC DNA]</scope>
    <source>
        <strain evidence="2 3">MUT 4182</strain>
    </source>
</reference>
<dbReference type="Proteomes" id="UP000054248">
    <property type="component" value="Unassembled WGS sequence"/>
</dbReference>
<evidence type="ECO:0000313" key="2">
    <source>
        <dbReference type="EMBL" id="KIO27864.1"/>
    </source>
</evidence>
<dbReference type="AlphaFoldDB" id="A0A0C3QM60"/>
<feature type="compositionally biased region" description="Polar residues" evidence="1">
    <location>
        <begin position="8"/>
        <end position="29"/>
    </location>
</feature>
<feature type="region of interest" description="Disordered" evidence="1">
    <location>
        <begin position="1"/>
        <end position="29"/>
    </location>
</feature>
<dbReference type="EMBL" id="KN823002">
    <property type="protein sequence ID" value="KIO27864.1"/>
    <property type="molecule type" value="Genomic_DNA"/>
</dbReference>
<dbReference type="HOGENOM" id="CLU_2759692_0_0_1"/>
<evidence type="ECO:0000256" key="1">
    <source>
        <dbReference type="SAM" id="MobiDB-lite"/>
    </source>
</evidence>
<gene>
    <name evidence="2" type="ORF">M407DRAFT_22917</name>
</gene>
<keyword evidence="3" id="KW-1185">Reference proteome</keyword>
<accession>A0A0C3QM60</accession>
<organism evidence="2 3">
    <name type="scientific">Tulasnella calospora MUT 4182</name>
    <dbReference type="NCBI Taxonomy" id="1051891"/>
    <lineage>
        <taxon>Eukaryota</taxon>
        <taxon>Fungi</taxon>
        <taxon>Dikarya</taxon>
        <taxon>Basidiomycota</taxon>
        <taxon>Agaricomycotina</taxon>
        <taxon>Agaricomycetes</taxon>
        <taxon>Cantharellales</taxon>
        <taxon>Tulasnellaceae</taxon>
        <taxon>Tulasnella</taxon>
    </lineage>
</organism>
<evidence type="ECO:0000313" key="3">
    <source>
        <dbReference type="Proteomes" id="UP000054248"/>
    </source>
</evidence>
<name>A0A0C3QM60_9AGAM</name>
<protein>
    <submittedName>
        <fullName evidence="2">Uncharacterized protein</fullName>
    </submittedName>
</protein>